<dbReference type="OrthoDB" id="5586807at2759"/>
<protein>
    <submittedName>
        <fullName evidence="2">Uncharacterized protein</fullName>
    </submittedName>
</protein>
<name>A0A1R1PHN1_ZANCU</name>
<feature type="compositionally biased region" description="Polar residues" evidence="1">
    <location>
        <begin position="76"/>
        <end position="98"/>
    </location>
</feature>
<feature type="region of interest" description="Disordered" evidence="1">
    <location>
        <begin position="1"/>
        <end position="35"/>
    </location>
</feature>
<evidence type="ECO:0000313" key="3">
    <source>
        <dbReference type="EMBL" id="OMH85129.1"/>
    </source>
</evidence>
<evidence type="ECO:0000313" key="2">
    <source>
        <dbReference type="EMBL" id="OMH80481.1"/>
    </source>
</evidence>
<proteinExistence type="predicted"/>
<comment type="caution">
    <text evidence="2">The sequence shown here is derived from an EMBL/GenBank/DDBJ whole genome shotgun (WGS) entry which is preliminary data.</text>
</comment>
<dbReference type="EMBL" id="LSSK01001173">
    <property type="protein sequence ID" value="OMH80481.1"/>
    <property type="molecule type" value="Genomic_DNA"/>
</dbReference>
<reference evidence="2" key="1">
    <citation type="submission" date="2017-01" db="EMBL/GenBank/DDBJ databases">
        <authorList>
            <person name="Mah S.A."/>
            <person name="Swanson W.J."/>
            <person name="Moy G.W."/>
            <person name="Vacquier V.D."/>
        </authorList>
    </citation>
    <scope>NUCLEOTIDE SEQUENCE [LARGE SCALE GENOMIC DNA]</scope>
    <source>
        <strain evidence="2">COL-18-3</strain>
    </source>
</reference>
<sequence>MATASQGIKEGHLKNSIDSQNWGSSNSTVEKESINDDITTTLEFQDRMKLNNQVFVPSKEKTHMMNFAKIETATNKMSSMSYQTQRTAFKDQGSSATSRKAREENEVDSDDD</sequence>
<feature type="region of interest" description="Disordered" evidence="1">
    <location>
        <begin position="76"/>
        <end position="112"/>
    </location>
</feature>
<dbReference type="EMBL" id="LSSK01000110">
    <property type="protein sequence ID" value="OMH85129.1"/>
    <property type="molecule type" value="Genomic_DNA"/>
</dbReference>
<organism evidence="2 4">
    <name type="scientific">Zancudomyces culisetae</name>
    <name type="common">Gut fungus</name>
    <name type="synonym">Smittium culisetae</name>
    <dbReference type="NCBI Taxonomy" id="1213189"/>
    <lineage>
        <taxon>Eukaryota</taxon>
        <taxon>Fungi</taxon>
        <taxon>Fungi incertae sedis</taxon>
        <taxon>Zoopagomycota</taxon>
        <taxon>Kickxellomycotina</taxon>
        <taxon>Harpellomycetes</taxon>
        <taxon>Harpellales</taxon>
        <taxon>Legeriomycetaceae</taxon>
        <taxon>Zancudomyces</taxon>
    </lineage>
</organism>
<accession>A0A1R1PHN1</accession>
<evidence type="ECO:0000313" key="4">
    <source>
        <dbReference type="Proteomes" id="UP000188320"/>
    </source>
</evidence>
<gene>
    <name evidence="3" type="ORF">AX774_g1349</name>
    <name evidence="2" type="ORF">AX774_g6076</name>
</gene>
<reference evidence="4" key="2">
    <citation type="submission" date="2017-01" db="EMBL/GenBank/DDBJ databases">
        <authorList>
            <person name="Wang Y."/>
            <person name="White M."/>
            <person name="Kvist S."/>
            <person name="Moncalvo J.-M."/>
        </authorList>
    </citation>
    <scope>NUCLEOTIDE SEQUENCE [LARGE SCALE GENOMIC DNA]</scope>
    <source>
        <strain evidence="4">COL-18-3</strain>
    </source>
</reference>
<dbReference type="Proteomes" id="UP000188320">
    <property type="component" value="Unassembled WGS sequence"/>
</dbReference>
<feature type="compositionally biased region" description="Polar residues" evidence="1">
    <location>
        <begin position="16"/>
        <end position="28"/>
    </location>
</feature>
<evidence type="ECO:0000256" key="1">
    <source>
        <dbReference type="SAM" id="MobiDB-lite"/>
    </source>
</evidence>
<dbReference type="AlphaFoldDB" id="A0A1R1PHN1"/>
<keyword evidence="4" id="KW-1185">Reference proteome</keyword>